<dbReference type="EMBL" id="QQAZ01000008">
    <property type="protein sequence ID" value="RDI48502.1"/>
    <property type="molecule type" value="Genomic_DNA"/>
</dbReference>
<keyword evidence="2" id="KW-1185">Reference proteome</keyword>
<dbReference type="RefSeq" id="WP_068022734.1">
    <property type="nucleotide sequence ID" value="NZ_QQAZ01000008.1"/>
</dbReference>
<evidence type="ECO:0008006" key="3">
    <source>
        <dbReference type="Google" id="ProtNLM"/>
    </source>
</evidence>
<protein>
    <recommendedName>
        <fullName evidence="3">Polyketide cyclase/dehydrase/lipid transport protein</fullName>
    </recommendedName>
</protein>
<sequence>MERLPYIDQYSRIVTADRERTWAALLRSMCRDPDDLRTAPAGFAVGEINPPRRLTFEGHHRFSRYALVFSLSEAESGRTALTAESRAEFPGVAGRVYRALVIGSGGHRVMVRRLLRRIATAAERSPA</sequence>
<gene>
    <name evidence="1" type="ORF">DFR68_108335</name>
</gene>
<dbReference type="SUPFAM" id="SSF55961">
    <property type="entry name" value="Bet v1-like"/>
    <property type="match status" value="1"/>
</dbReference>
<organism evidence="1 2">
    <name type="scientific">Nocardia mexicana</name>
    <dbReference type="NCBI Taxonomy" id="279262"/>
    <lineage>
        <taxon>Bacteria</taxon>
        <taxon>Bacillati</taxon>
        <taxon>Actinomycetota</taxon>
        <taxon>Actinomycetes</taxon>
        <taxon>Mycobacteriales</taxon>
        <taxon>Nocardiaceae</taxon>
        <taxon>Nocardia</taxon>
    </lineage>
</organism>
<accession>A0A370GXX9</accession>
<dbReference type="OrthoDB" id="164904at2"/>
<comment type="caution">
    <text evidence="1">The sequence shown here is derived from an EMBL/GenBank/DDBJ whole genome shotgun (WGS) entry which is preliminary data.</text>
</comment>
<evidence type="ECO:0000313" key="2">
    <source>
        <dbReference type="Proteomes" id="UP000255355"/>
    </source>
</evidence>
<name>A0A370GXX9_9NOCA</name>
<dbReference type="AlphaFoldDB" id="A0A370GXX9"/>
<evidence type="ECO:0000313" key="1">
    <source>
        <dbReference type="EMBL" id="RDI48502.1"/>
    </source>
</evidence>
<reference evidence="1 2" key="1">
    <citation type="submission" date="2018-07" db="EMBL/GenBank/DDBJ databases">
        <title>Genomic Encyclopedia of Type Strains, Phase IV (KMG-IV): sequencing the most valuable type-strain genomes for metagenomic binning, comparative biology and taxonomic classification.</title>
        <authorList>
            <person name="Goeker M."/>
        </authorList>
    </citation>
    <scope>NUCLEOTIDE SEQUENCE [LARGE SCALE GENOMIC DNA]</scope>
    <source>
        <strain evidence="1 2">DSM 44952</strain>
    </source>
</reference>
<proteinExistence type="predicted"/>
<dbReference type="STRING" id="1210089.GCA_001613165_04453"/>
<dbReference type="Proteomes" id="UP000255355">
    <property type="component" value="Unassembled WGS sequence"/>
</dbReference>